<feature type="domain" description="HAMP" evidence="13">
    <location>
        <begin position="215"/>
        <end position="267"/>
    </location>
</feature>
<keyword evidence="15" id="KW-1185">Reference proteome</keyword>
<dbReference type="InterPro" id="IPR036890">
    <property type="entry name" value="HATPase_C_sf"/>
</dbReference>
<organism evidence="14 15">
    <name type="scientific">Streptomyces meridianus</name>
    <dbReference type="NCBI Taxonomy" id="2938945"/>
    <lineage>
        <taxon>Bacteria</taxon>
        <taxon>Bacillati</taxon>
        <taxon>Actinomycetota</taxon>
        <taxon>Actinomycetes</taxon>
        <taxon>Kitasatosporales</taxon>
        <taxon>Streptomycetaceae</taxon>
        <taxon>Streptomyces</taxon>
    </lineage>
</organism>
<dbReference type="CDD" id="cd00075">
    <property type="entry name" value="HATPase"/>
    <property type="match status" value="1"/>
</dbReference>
<dbReference type="Pfam" id="PF00512">
    <property type="entry name" value="HisKA"/>
    <property type="match status" value="1"/>
</dbReference>
<keyword evidence="4" id="KW-0597">Phosphoprotein</keyword>
<evidence type="ECO:0000256" key="8">
    <source>
        <dbReference type="ARBA" id="ARBA00022989"/>
    </source>
</evidence>
<keyword evidence="6 11" id="KW-0812">Transmembrane</keyword>
<dbReference type="SMART" id="SM00388">
    <property type="entry name" value="HisKA"/>
    <property type="match status" value="1"/>
</dbReference>
<protein>
    <recommendedName>
        <fullName evidence="3">histidine kinase</fullName>
        <ecNumber evidence="3">2.7.13.3</ecNumber>
    </recommendedName>
</protein>
<dbReference type="InterPro" id="IPR036097">
    <property type="entry name" value="HisK_dim/P_sf"/>
</dbReference>
<dbReference type="Pfam" id="PF02518">
    <property type="entry name" value="HATPase_c"/>
    <property type="match status" value="1"/>
</dbReference>
<name>A0ABT0XDB3_9ACTN</name>
<dbReference type="RefSeq" id="WP_251419403.1">
    <property type="nucleotide sequence ID" value="NZ_JAMQGM010000068.1"/>
</dbReference>
<dbReference type="InterPro" id="IPR004358">
    <property type="entry name" value="Sig_transdc_His_kin-like_C"/>
</dbReference>
<dbReference type="GO" id="GO:0005524">
    <property type="term" value="F:ATP binding"/>
    <property type="evidence" value="ECO:0007669"/>
    <property type="project" value="UniProtKB-KW"/>
</dbReference>
<dbReference type="InterPro" id="IPR029016">
    <property type="entry name" value="GAF-like_dom_sf"/>
</dbReference>
<dbReference type="InterPro" id="IPR003661">
    <property type="entry name" value="HisK_dim/P_dom"/>
</dbReference>
<reference evidence="14" key="1">
    <citation type="journal article" date="2023" name="Int. J. Syst. Evol. Microbiol.">
        <title>Streptomyces meridianus sp. nov. isolated from brackish water of the Tagus estuary in Alcochete, Portugal.</title>
        <authorList>
            <person name="Santos J.D.N."/>
            <person name="Klimek D."/>
            <person name="Calusinska M."/>
            <person name="Lobo Da Cunha A."/>
            <person name="Catita J."/>
            <person name="Goncalves H."/>
            <person name="Gonzalez I."/>
            <person name="Reyes F."/>
            <person name="Lage O.M."/>
        </authorList>
    </citation>
    <scope>NUCLEOTIDE SEQUENCE</scope>
    <source>
        <strain evidence="14">MTZ3.1</strain>
    </source>
</reference>
<keyword evidence="11" id="KW-0472">Membrane</keyword>
<dbReference type="PANTHER" id="PTHR43711:SF1">
    <property type="entry name" value="HISTIDINE KINASE 1"/>
    <property type="match status" value="1"/>
</dbReference>
<dbReference type="InterPro" id="IPR005467">
    <property type="entry name" value="His_kinase_dom"/>
</dbReference>
<proteinExistence type="predicted"/>
<dbReference type="Gene3D" id="3.30.450.40">
    <property type="match status" value="1"/>
</dbReference>
<evidence type="ECO:0000256" key="11">
    <source>
        <dbReference type="SAM" id="Phobius"/>
    </source>
</evidence>
<feature type="domain" description="Histidine kinase" evidence="12">
    <location>
        <begin position="480"/>
        <end position="699"/>
    </location>
</feature>
<dbReference type="SMART" id="SM00304">
    <property type="entry name" value="HAMP"/>
    <property type="match status" value="1"/>
</dbReference>
<dbReference type="SUPFAM" id="SSF55781">
    <property type="entry name" value="GAF domain-like"/>
    <property type="match status" value="1"/>
</dbReference>
<dbReference type="SUPFAM" id="SSF55874">
    <property type="entry name" value="ATPase domain of HSP90 chaperone/DNA topoisomerase II/histidine kinase"/>
    <property type="match status" value="1"/>
</dbReference>
<dbReference type="InterPro" id="IPR050736">
    <property type="entry name" value="Sensor_HK_Regulatory"/>
</dbReference>
<evidence type="ECO:0000259" key="12">
    <source>
        <dbReference type="PROSITE" id="PS50109"/>
    </source>
</evidence>
<evidence type="ECO:0000259" key="13">
    <source>
        <dbReference type="PROSITE" id="PS50885"/>
    </source>
</evidence>
<dbReference type="Pfam" id="PF00672">
    <property type="entry name" value="HAMP"/>
    <property type="match status" value="1"/>
</dbReference>
<keyword evidence="7" id="KW-0418">Kinase</keyword>
<dbReference type="Gene3D" id="6.10.340.10">
    <property type="match status" value="1"/>
</dbReference>
<evidence type="ECO:0000256" key="7">
    <source>
        <dbReference type="ARBA" id="ARBA00022777"/>
    </source>
</evidence>
<dbReference type="PROSITE" id="PS50885">
    <property type="entry name" value="HAMP"/>
    <property type="match status" value="1"/>
</dbReference>
<keyword evidence="10" id="KW-0175">Coiled coil</keyword>
<dbReference type="InterPro" id="IPR003594">
    <property type="entry name" value="HATPase_dom"/>
</dbReference>
<comment type="caution">
    <text evidence="14">The sequence shown here is derived from an EMBL/GenBank/DDBJ whole genome shotgun (WGS) entry which is preliminary data.</text>
</comment>
<evidence type="ECO:0000256" key="4">
    <source>
        <dbReference type="ARBA" id="ARBA00022553"/>
    </source>
</evidence>
<evidence type="ECO:0000256" key="10">
    <source>
        <dbReference type="SAM" id="Coils"/>
    </source>
</evidence>
<keyword evidence="9" id="KW-0902">Two-component regulatory system</keyword>
<dbReference type="InterPro" id="IPR003660">
    <property type="entry name" value="HAMP_dom"/>
</dbReference>
<feature type="transmembrane region" description="Helical" evidence="11">
    <location>
        <begin position="23"/>
        <end position="47"/>
    </location>
</feature>
<feature type="coiled-coil region" evidence="10">
    <location>
        <begin position="251"/>
        <end position="278"/>
    </location>
</feature>
<dbReference type="PANTHER" id="PTHR43711">
    <property type="entry name" value="TWO-COMPONENT HISTIDINE KINASE"/>
    <property type="match status" value="1"/>
</dbReference>
<comment type="subcellular location">
    <subcellularLocation>
        <location evidence="2">Cell membrane</location>
    </subcellularLocation>
</comment>
<accession>A0ABT0XDB3</accession>
<dbReference type="PROSITE" id="PS50109">
    <property type="entry name" value="HIS_KIN"/>
    <property type="match status" value="1"/>
</dbReference>
<dbReference type="Gene3D" id="3.30.565.10">
    <property type="entry name" value="Histidine kinase-like ATPase, C-terminal domain"/>
    <property type="match status" value="1"/>
</dbReference>
<dbReference type="PRINTS" id="PR00344">
    <property type="entry name" value="BCTRLSENSOR"/>
</dbReference>
<sequence length="701" mass="75969">MKRPAGGRARAGTGRKVPVARRLGTAFGLVIFLIVFVGAGSLVTAWYEDRTVAELTQRVGPLRDSNVLLRTSLGETQRSLRNYLLLGDPAELRAYRRARSALPDAFREARRHDVPGTARNLDLQQHQVDAYLREAAPETAMRPGSPQALDLAGRLGTSFAVFRSTNEALDRRLLRDVDHLRNRTRSTVRVTAVATGALVAATVALALLEAMRTTHWLVRPLEQVRMTLARLTAGDHATRAPAVPPAEIDDVAGSVNALADETDRLRALEEERARLAAASRHAGRRIRTHLGADAVLREAAPAIGLGMRADHVLILLSGEDAGAVPVVQAWNAELGLVPEEELRLLPPLPPDAVPQPTGSGATFCIDDVRPYLAEELPVPGAPGSYGRTGMPAEVRAAVAELGGRAVAVSPFSPSREVDGCLILLRTRPDDVWGDVEIQTLESMATDVGRALLHSRLYEQEGRLVEELRALDRAKSEFLSTVSHELRTPLTSIAGYVELMLDEDTGELTRHQRKALDVVERNTVRLQMMIEDLLTLSRIESGEYKGVKQNMDVCGTVRAVTDAMRPVADDKGVELLSTCSHEPLTANADPHQLDRMLMNLMSNAVKFTPSGGRVTLRGTRRNGDVELTVRDTGIGIPEAEQKHLFTRFFRASNASGLAVPGTGLGLAIVRTIVDNHGGDLRIESREGEGTTVTVRLPSAGVG</sequence>
<dbReference type="CDD" id="cd00082">
    <property type="entry name" value="HisKA"/>
    <property type="match status" value="1"/>
</dbReference>
<dbReference type="EC" id="2.7.13.3" evidence="3"/>
<dbReference type="Gene3D" id="1.10.287.130">
    <property type="match status" value="1"/>
</dbReference>
<comment type="catalytic activity">
    <reaction evidence="1">
        <text>ATP + protein L-histidine = ADP + protein N-phospho-L-histidine.</text>
        <dbReference type="EC" id="2.7.13.3"/>
    </reaction>
</comment>
<dbReference type="SUPFAM" id="SSF47384">
    <property type="entry name" value="Homodimeric domain of signal transducing histidine kinase"/>
    <property type="match status" value="1"/>
</dbReference>
<evidence type="ECO:0000256" key="3">
    <source>
        <dbReference type="ARBA" id="ARBA00012438"/>
    </source>
</evidence>
<evidence type="ECO:0000313" key="15">
    <source>
        <dbReference type="Proteomes" id="UP001167160"/>
    </source>
</evidence>
<keyword evidence="5" id="KW-0808">Transferase</keyword>
<dbReference type="EMBL" id="JAMQGM010000068">
    <property type="protein sequence ID" value="MCM2580501.1"/>
    <property type="molecule type" value="Genomic_DNA"/>
</dbReference>
<evidence type="ECO:0000313" key="14">
    <source>
        <dbReference type="EMBL" id="MCM2580501.1"/>
    </source>
</evidence>
<dbReference type="SMART" id="SM00387">
    <property type="entry name" value="HATPase_c"/>
    <property type="match status" value="1"/>
</dbReference>
<keyword evidence="8 11" id="KW-1133">Transmembrane helix</keyword>
<evidence type="ECO:0000256" key="2">
    <source>
        <dbReference type="ARBA" id="ARBA00004236"/>
    </source>
</evidence>
<dbReference type="Proteomes" id="UP001167160">
    <property type="component" value="Unassembled WGS sequence"/>
</dbReference>
<evidence type="ECO:0000256" key="6">
    <source>
        <dbReference type="ARBA" id="ARBA00022692"/>
    </source>
</evidence>
<keyword evidence="14" id="KW-0067">ATP-binding</keyword>
<evidence type="ECO:0000256" key="1">
    <source>
        <dbReference type="ARBA" id="ARBA00000085"/>
    </source>
</evidence>
<evidence type="ECO:0000256" key="9">
    <source>
        <dbReference type="ARBA" id="ARBA00023012"/>
    </source>
</evidence>
<gene>
    <name evidence="14" type="ORF">M1E25_24730</name>
</gene>
<keyword evidence="14" id="KW-0547">Nucleotide-binding</keyword>
<evidence type="ECO:0000256" key="5">
    <source>
        <dbReference type="ARBA" id="ARBA00022679"/>
    </source>
</evidence>